<dbReference type="Proteomes" id="UP000093391">
    <property type="component" value="Chromosome"/>
</dbReference>
<proteinExistence type="predicted"/>
<sequence length="127" mass="13776">MDPQAFRQKFKYDTALLNLPDAEIADALEEADLVVSTLQFGALKERAVGLYAAHILKVAIKSKNGAGFNDAASMSIAGQSVSYSRSNTESFYSHSIYGQRYLALKNSIPIDEQGTNPNRLGVSAFVV</sequence>
<evidence type="ECO:0000313" key="1">
    <source>
        <dbReference type="EMBL" id="AOA58271.1"/>
    </source>
</evidence>
<dbReference type="STRING" id="1789224.BFG52_07815"/>
<gene>
    <name evidence="1" type="ORF">BFG52_07815</name>
</gene>
<accession>A0A1B2LZC1</accession>
<protein>
    <recommendedName>
        <fullName evidence="3">DUF4054 domain-containing protein</fullName>
    </recommendedName>
</protein>
<keyword evidence="2" id="KW-1185">Reference proteome</keyword>
<name>A0A1B2LZC1_9GAMM</name>
<evidence type="ECO:0008006" key="3">
    <source>
        <dbReference type="Google" id="ProtNLM"/>
    </source>
</evidence>
<dbReference type="InterPro" id="IPR025127">
    <property type="entry name" value="DUF4054"/>
</dbReference>
<reference evidence="1 2" key="1">
    <citation type="submission" date="2016-08" db="EMBL/GenBank/DDBJ databases">
        <authorList>
            <person name="Seilhamer J.J."/>
        </authorList>
    </citation>
    <scope>NUCLEOTIDE SEQUENCE [LARGE SCALE GENOMIC DNA]</scope>
    <source>
        <strain evidence="1 2">BRTC-1</strain>
    </source>
</reference>
<dbReference type="Pfam" id="PF13262">
    <property type="entry name" value="DUF4054"/>
    <property type="match status" value="1"/>
</dbReference>
<dbReference type="RefSeq" id="WP_067554370.1">
    <property type="nucleotide sequence ID" value="NZ_CP016895.1"/>
</dbReference>
<organism evidence="1 2">
    <name type="scientific">Acinetobacter larvae</name>
    <dbReference type="NCBI Taxonomy" id="1789224"/>
    <lineage>
        <taxon>Bacteria</taxon>
        <taxon>Pseudomonadati</taxon>
        <taxon>Pseudomonadota</taxon>
        <taxon>Gammaproteobacteria</taxon>
        <taxon>Moraxellales</taxon>
        <taxon>Moraxellaceae</taxon>
        <taxon>Acinetobacter</taxon>
    </lineage>
</organism>
<dbReference type="EMBL" id="CP016895">
    <property type="protein sequence ID" value="AOA58271.1"/>
    <property type="molecule type" value="Genomic_DNA"/>
</dbReference>
<evidence type="ECO:0000313" key="2">
    <source>
        <dbReference type="Proteomes" id="UP000093391"/>
    </source>
</evidence>
<dbReference type="AlphaFoldDB" id="A0A1B2LZC1"/>
<dbReference type="KEGG" id="ala:BFG52_07815"/>
<dbReference type="OrthoDB" id="6691640at2"/>